<dbReference type="EMBL" id="ABCS01000186">
    <property type="protein sequence ID" value="EDM73714.1"/>
    <property type="molecule type" value="Genomic_DNA"/>
</dbReference>
<protein>
    <recommendedName>
        <fullName evidence="3">SMP-30/Gluconolactonase/LRE-like region domain-containing protein</fullName>
    </recommendedName>
</protein>
<comment type="caution">
    <text evidence="1">The sequence shown here is derived from an EMBL/GenBank/DDBJ whole genome shotgun (WGS) entry which is preliminary data.</text>
</comment>
<dbReference type="InterPro" id="IPR011042">
    <property type="entry name" value="6-blade_b-propeller_TolB-like"/>
</dbReference>
<dbReference type="Proteomes" id="UP000005801">
    <property type="component" value="Unassembled WGS sequence"/>
</dbReference>
<dbReference type="AlphaFoldDB" id="A6GK92"/>
<evidence type="ECO:0000313" key="2">
    <source>
        <dbReference type="Proteomes" id="UP000005801"/>
    </source>
</evidence>
<gene>
    <name evidence="1" type="ORF">PPSIR1_09715</name>
</gene>
<reference evidence="1 2" key="1">
    <citation type="submission" date="2007-06" db="EMBL/GenBank/DDBJ databases">
        <authorList>
            <person name="Shimkets L."/>
            <person name="Ferriera S."/>
            <person name="Johnson J."/>
            <person name="Kravitz S."/>
            <person name="Beeson K."/>
            <person name="Sutton G."/>
            <person name="Rogers Y.-H."/>
            <person name="Friedman R."/>
            <person name="Frazier M."/>
            <person name="Venter J.C."/>
        </authorList>
    </citation>
    <scope>NUCLEOTIDE SEQUENCE [LARGE SCALE GENOMIC DNA]</scope>
    <source>
        <strain evidence="1 2">SIR-1</strain>
    </source>
</reference>
<organism evidence="1 2">
    <name type="scientific">Plesiocystis pacifica SIR-1</name>
    <dbReference type="NCBI Taxonomy" id="391625"/>
    <lineage>
        <taxon>Bacteria</taxon>
        <taxon>Pseudomonadati</taxon>
        <taxon>Myxococcota</taxon>
        <taxon>Polyangia</taxon>
        <taxon>Nannocystales</taxon>
        <taxon>Nannocystaceae</taxon>
        <taxon>Plesiocystis</taxon>
    </lineage>
</organism>
<dbReference type="Gene3D" id="2.120.10.30">
    <property type="entry name" value="TolB, C-terminal domain"/>
    <property type="match status" value="1"/>
</dbReference>
<proteinExistence type="predicted"/>
<keyword evidence="2" id="KW-1185">Reference proteome</keyword>
<name>A6GK92_9BACT</name>
<dbReference type="STRING" id="391625.PPSIR1_09715"/>
<dbReference type="eggNOG" id="COG3386">
    <property type="taxonomic scope" value="Bacteria"/>
</dbReference>
<accession>A6GK92</accession>
<dbReference type="SUPFAM" id="SSF63829">
    <property type="entry name" value="Calcium-dependent phosphotriesterase"/>
    <property type="match status" value="1"/>
</dbReference>
<sequence>MGELPEGVAVAPNGDIFVTLAPTGEVRKIDPETGVGETLTTIDPGGGFLLGMAFDDDDLYVALASFVPETSGVWQIDTETGAAARVVDLQGFPNDLTFDKWGNMYVTESIGGAVYRVEEGSNVAELWVQDDLLVGDVEVSPVPFPIGANGIVYDEKNDAVIVANSQVPAIIEIEDNCGTAGVLSVIAAGEDLRGADGLSLGKSGDVYVVSNFNSTLLRVDRYWGDLEVIADGDDGLVFPATAAFGQVKGVDRRSIYVTNFGFGAGDDAPVSLLKIKLDEKSEKFPAGT</sequence>
<evidence type="ECO:0008006" key="3">
    <source>
        <dbReference type="Google" id="ProtNLM"/>
    </source>
</evidence>
<evidence type="ECO:0000313" key="1">
    <source>
        <dbReference type="EMBL" id="EDM73714.1"/>
    </source>
</evidence>